<comment type="caution">
    <text evidence="7">The sequence shown here is derived from an EMBL/GenBank/DDBJ whole genome shotgun (WGS) entry which is preliminary data.</text>
</comment>
<sequence length="493" mass="55875">MADELLRELACFAKMLGQSETSWIEIRAVLEKLKSSALEKSNRCCLSDIHVIQTKDIIVACKNMLYSHTNVEEHEQLSLHLKTLTEAFRFLRNCCAETPKNQNIIFKKIVLRVNQHVILTEFFSMHVGVDAVNDVLRSSLQLLGNAVVKNETTQGLVWKKCFPQFFLDVFSSTNHTIQDCLCMIIYNCLNEQNRIQLVRDHCGLKIISHIVHLCAEKTQLEWGYFILDYLICNGLFPEMYQGIEFDPLARIILLDLFQVKTTDALDEPSDRSQGQSVEEQFYAPSLSYVADQFENHAVNITERLQEMDTSSDDFFQVLIVTRLLSLLSISTGLPSNITGLHDRTALLETCLGLLKETAQPGIKETFSNVSSVPQGVDSGKLSPSHGFQRDLVRVIGNMCYQHTANQNKARCMPVRELEGIPLLLDHCNVDDHNPFICQWAIFAIRNILENNKENQDIVSSMDPRGIADTSRLRQFGVEAVELDGGRIKLVPIK</sequence>
<proteinExistence type="inferred from homology"/>
<reference evidence="7 8" key="1">
    <citation type="submission" date="2022-05" db="EMBL/GenBank/DDBJ databases">
        <authorList>
            <consortium name="Genoscope - CEA"/>
            <person name="William W."/>
        </authorList>
    </citation>
    <scope>NUCLEOTIDE SEQUENCE [LARGE SCALE GENOMIC DNA]</scope>
</reference>
<dbReference type="InterPro" id="IPR011989">
    <property type="entry name" value="ARM-like"/>
</dbReference>
<dbReference type="PANTHER" id="PTHR13255">
    <property type="entry name" value="ATAXIN-10"/>
    <property type="match status" value="1"/>
</dbReference>
<dbReference type="InterPro" id="IPR016024">
    <property type="entry name" value="ARM-type_fold"/>
</dbReference>
<dbReference type="InterPro" id="IPR019156">
    <property type="entry name" value="Ataxin-10_domain"/>
</dbReference>
<evidence type="ECO:0000256" key="2">
    <source>
        <dbReference type="ARBA" id="ARBA00018804"/>
    </source>
</evidence>
<dbReference type="Pfam" id="PF09759">
    <property type="entry name" value="Atx10homo_assoc"/>
    <property type="match status" value="1"/>
</dbReference>
<dbReference type="PANTHER" id="PTHR13255:SF0">
    <property type="entry name" value="ATAXIN-10"/>
    <property type="match status" value="1"/>
</dbReference>
<evidence type="ECO:0000313" key="7">
    <source>
        <dbReference type="EMBL" id="CAH3146542.1"/>
    </source>
</evidence>
<feature type="domain" description="Ataxin-10" evidence="6">
    <location>
        <begin position="387"/>
        <end position="489"/>
    </location>
</feature>
<name>A0ABN8PLQ8_9CNID</name>
<gene>
    <name evidence="7" type="ORF">PEVE_00043982</name>
</gene>
<keyword evidence="8" id="KW-1185">Reference proteome</keyword>
<comment type="similarity">
    <text evidence="1">Belongs to the ataxin-10 family.</text>
</comment>
<dbReference type="Proteomes" id="UP001159427">
    <property type="component" value="Unassembled WGS sequence"/>
</dbReference>
<evidence type="ECO:0000256" key="3">
    <source>
        <dbReference type="ARBA" id="ARBA00022618"/>
    </source>
</evidence>
<dbReference type="Gene3D" id="1.25.10.10">
    <property type="entry name" value="Leucine-rich Repeat Variant"/>
    <property type="match status" value="2"/>
</dbReference>
<protein>
    <recommendedName>
        <fullName evidence="2">Ataxin-10</fullName>
    </recommendedName>
</protein>
<dbReference type="InterPro" id="IPR051374">
    <property type="entry name" value="Ataxin-10/CTR86_families"/>
</dbReference>
<evidence type="ECO:0000256" key="5">
    <source>
        <dbReference type="ARBA" id="ARBA00045173"/>
    </source>
</evidence>
<keyword evidence="4" id="KW-0131">Cell cycle</keyword>
<evidence type="ECO:0000313" key="8">
    <source>
        <dbReference type="Proteomes" id="UP001159427"/>
    </source>
</evidence>
<evidence type="ECO:0000256" key="1">
    <source>
        <dbReference type="ARBA" id="ARBA00008384"/>
    </source>
</evidence>
<accession>A0ABN8PLQ8</accession>
<organism evidence="7 8">
    <name type="scientific">Porites evermanni</name>
    <dbReference type="NCBI Taxonomy" id="104178"/>
    <lineage>
        <taxon>Eukaryota</taxon>
        <taxon>Metazoa</taxon>
        <taxon>Cnidaria</taxon>
        <taxon>Anthozoa</taxon>
        <taxon>Hexacorallia</taxon>
        <taxon>Scleractinia</taxon>
        <taxon>Fungiina</taxon>
        <taxon>Poritidae</taxon>
        <taxon>Porites</taxon>
    </lineage>
</organism>
<evidence type="ECO:0000259" key="6">
    <source>
        <dbReference type="Pfam" id="PF09759"/>
    </source>
</evidence>
<evidence type="ECO:0000256" key="4">
    <source>
        <dbReference type="ARBA" id="ARBA00023306"/>
    </source>
</evidence>
<keyword evidence="3" id="KW-0132">Cell division</keyword>
<dbReference type="SUPFAM" id="SSF48371">
    <property type="entry name" value="ARM repeat"/>
    <property type="match status" value="1"/>
</dbReference>
<comment type="function">
    <text evidence="5">May play a role in the regulation of cytokinesis. May play a role in signaling by stimulating protein glycosylation. Induces neuritogenesis by activating the Ras-MAP kinase pathway and is necessary for the survival of cerebellar neurons. Does not appear to play a major role in ciliogenesis.</text>
</comment>
<dbReference type="EMBL" id="CALNXI010000913">
    <property type="protein sequence ID" value="CAH3146542.1"/>
    <property type="molecule type" value="Genomic_DNA"/>
</dbReference>